<reference evidence="2" key="1">
    <citation type="journal article" date="2021" name="PeerJ">
        <title>Extensive microbial diversity within the chicken gut microbiome revealed by metagenomics and culture.</title>
        <authorList>
            <person name="Gilroy R."/>
            <person name="Ravi A."/>
            <person name="Getino M."/>
            <person name="Pursley I."/>
            <person name="Horton D.L."/>
            <person name="Alikhan N.F."/>
            <person name="Baker D."/>
            <person name="Gharbi K."/>
            <person name="Hall N."/>
            <person name="Watson M."/>
            <person name="Adriaenssens E.M."/>
            <person name="Foster-Nyarko E."/>
            <person name="Jarju S."/>
            <person name="Secka A."/>
            <person name="Antonio M."/>
            <person name="Oren A."/>
            <person name="Chaudhuri R.R."/>
            <person name="La Ragione R."/>
            <person name="Hildebrand F."/>
            <person name="Pallen M.J."/>
        </authorList>
    </citation>
    <scope>NUCLEOTIDE SEQUENCE</scope>
    <source>
        <strain evidence="2">Gambia16-930</strain>
    </source>
</reference>
<dbReference type="InterPro" id="IPR007345">
    <property type="entry name" value="Polysacch_pyruvyl_Trfase"/>
</dbReference>
<gene>
    <name evidence="2" type="ORF">IAC47_06465</name>
</gene>
<reference evidence="2" key="2">
    <citation type="submission" date="2021-04" db="EMBL/GenBank/DDBJ databases">
        <authorList>
            <person name="Gilroy R."/>
        </authorList>
    </citation>
    <scope>NUCLEOTIDE SEQUENCE</scope>
    <source>
        <strain evidence="2">Gambia16-930</strain>
    </source>
</reference>
<protein>
    <submittedName>
        <fullName evidence="2">Polysaccharide pyruvyl transferase family protein</fullName>
    </submittedName>
</protein>
<proteinExistence type="predicted"/>
<sequence length="284" mass="32824">MKSDRICILTQPLWNNYGALLQAYALQRRLLMAGYDAVTDLHPRRFLSFWQRSADRGKRLVSHHILRNLTVETSPYYPTRKDWEMIGENTARFVRDNIRTVDFFEGGEYPPASTVEKYDTFVVGSDQVWRDSYSRVESYFCDFAFGTDKKRVAYAASFGLAEWQFDARRTQRLRELAGGFEAISVREKDAVELCRLWLGADAVHVCDPTLLLSRGDYEALVHKADTVPSAGNMMCYILDRSEEKALMCRQMAERLSLKPFEVMPERLLDSRNRHCDASCVFPKV</sequence>
<keyword evidence="2" id="KW-0808">Transferase</keyword>
<accession>A0A9D1UHT5</accession>
<evidence type="ECO:0000313" key="3">
    <source>
        <dbReference type="Proteomes" id="UP000824267"/>
    </source>
</evidence>
<dbReference type="GO" id="GO:0016740">
    <property type="term" value="F:transferase activity"/>
    <property type="evidence" value="ECO:0007669"/>
    <property type="project" value="UniProtKB-KW"/>
</dbReference>
<feature type="non-terminal residue" evidence="2">
    <location>
        <position position="284"/>
    </location>
</feature>
<evidence type="ECO:0000259" key="1">
    <source>
        <dbReference type="Pfam" id="PF04230"/>
    </source>
</evidence>
<feature type="domain" description="Polysaccharide pyruvyl transferase" evidence="1">
    <location>
        <begin position="16"/>
        <end position="218"/>
    </location>
</feature>
<name>A0A9D1UHT5_9BACT</name>
<organism evidence="2 3">
    <name type="scientific">Candidatus Onthomorpha intestinigallinarum</name>
    <dbReference type="NCBI Taxonomy" id="2840880"/>
    <lineage>
        <taxon>Bacteria</taxon>
        <taxon>Pseudomonadati</taxon>
        <taxon>Bacteroidota</taxon>
        <taxon>Bacteroidia</taxon>
        <taxon>Bacteroidales</taxon>
        <taxon>Candidatus Onthomorpha</taxon>
    </lineage>
</organism>
<dbReference type="Pfam" id="PF04230">
    <property type="entry name" value="PS_pyruv_trans"/>
    <property type="match status" value="1"/>
</dbReference>
<dbReference type="AlphaFoldDB" id="A0A9D1UHT5"/>
<evidence type="ECO:0000313" key="2">
    <source>
        <dbReference type="EMBL" id="HIW87898.1"/>
    </source>
</evidence>
<dbReference type="EMBL" id="DXGG01000202">
    <property type="protein sequence ID" value="HIW87898.1"/>
    <property type="molecule type" value="Genomic_DNA"/>
</dbReference>
<comment type="caution">
    <text evidence="2">The sequence shown here is derived from an EMBL/GenBank/DDBJ whole genome shotgun (WGS) entry which is preliminary data.</text>
</comment>
<dbReference type="Proteomes" id="UP000824267">
    <property type="component" value="Unassembled WGS sequence"/>
</dbReference>